<reference evidence="2 4" key="1">
    <citation type="submission" date="2017-11" db="EMBL/GenBank/DDBJ databases">
        <title>The genome of Rhizophagus clarus HR1 reveals common genetic basis of auxotrophy among arbuscular mycorrhizal fungi.</title>
        <authorList>
            <person name="Kobayashi Y."/>
        </authorList>
    </citation>
    <scope>NUCLEOTIDE SEQUENCE [LARGE SCALE GENOMIC DNA]</scope>
    <source>
        <strain evidence="2 4">HR1</strain>
    </source>
</reference>
<evidence type="ECO:0000313" key="3">
    <source>
        <dbReference type="EMBL" id="GES76439.1"/>
    </source>
</evidence>
<name>A0A2Z6RPV6_9GLOM</name>
<keyword evidence="4" id="KW-1185">Reference proteome</keyword>
<protein>
    <recommendedName>
        <fullName evidence="5">EXS domain-containing protein</fullName>
    </recommendedName>
</protein>
<reference evidence="3" key="2">
    <citation type="submission" date="2019-10" db="EMBL/GenBank/DDBJ databases">
        <title>Conservation and host-specific expression of non-tandemly repeated heterogenous ribosome RNA gene in arbuscular mycorrhizal fungi.</title>
        <authorList>
            <person name="Maeda T."/>
            <person name="Kobayashi Y."/>
            <person name="Nakagawa T."/>
            <person name="Ezawa T."/>
            <person name="Yamaguchi K."/>
            <person name="Bino T."/>
            <person name="Nishimoto Y."/>
            <person name="Shigenobu S."/>
            <person name="Kawaguchi M."/>
        </authorList>
    </citation>
    <scope>NUCLEOTIDE SEQUENCE</scope>
    <source>
        <strain evidence="3">HR1</strain>
    </source>
</reference>
<evidence type="ECO:0000256" key="1">
    <source>
        <dbReference type="SAM" id="SignalP"/>
    </source>
</evidence>
<comment type="caution">
    <text evidence="2">The sequence shown here is derived from an EMBL/GenBank/DDBJ whole genome shotgun (WGS) entry which is preliminary data.</text>
</comment>
<dbReference type="EMBL" id="BLAL01000020">
    <property type="protein sequence ID" value="GES76439.1"/>
    <property type="molecule type" value="Genomic_DNA"/>
</dbReference>
<sequence>MIGESGLDERALSLCNFVFLMAFCLLLWDCEEPCRLNTQTLSSRLYNCYLCIYLSFRSIHVRRTLDLAYIDVLSPLFIDLDWFNDSIGLSIYFAVTHSPFCLRERNAVV</sequence>
<dbReference type="EMBL" id="BEXD01003975">
    <property type="protein sequence ID" value="GBC04916.1"/>
    <property type="molecule type" value="Genomic_DNA"/>
</dbReference>
<feature type="signal peptide" evidence="1">
    <location>
        <begin position="1"/>
        <end position="30"/>
    </location>
</feature>
<gene>
    <name evidence="3" type="ORF">RCL2_000384500</name>
    <name evidence="2" type="ORF">RclHR1_05940007</name>
</gene>
<feature type="chain" id="PRO_5036060151" description="EXS domain-containing protein" evidence="1">
    <location>
        <begin position="31"/>
        <end position="109"/>
    </location>
</feature>
<dbReference type="Proteomes" id="UP000247702">
    <property type="component" value="Unassembled WGS sequence"/>
</dbReference>
<keyword evidence="1" id="KW-0732">Signal</keyword>
<evidence type="ECO:0008006" key="5">
    <source>
        <dbReference type="Google" id="ProtNLM"/>
    </source>
</evidence>
<evidence type="ECO:0000313" key="2">
    <source>
        <dbReference type="EMBL" id="GBC04916.1"/>
    </source>
</evidence>
<proteinExistence type="predicted"/>
<dbReference type="Proteomes" id="UP000615446">
    <property type="component" value="Unassembled WGS sequence"/>
</dbReference>
<evidence type="ECO:0000313" key="4">
    <source>
        <dbReference type="Proteomes" id="UP000247702"/>
    </source>
</evidence>
<organism evidence="2 4">
    <name type="scientific">Rhizophagus clarus</name>
    <dbReference type="NCBI Taxonomy" id="94130"/>
    <lineage>
        <taxon>Eukaryota</taxon>
        <taxon>Fungi</taxon>
        <taxon>Fungi incertae sedis</taxon>
        <taxon>Mucoromycota</taxon>
        <taxon>Glomeromycotina</taxon>
        <taxon>Glomeromycetes</taxon>
        <taxon>Glomerales</taxon>
        <taxon>Glomeraceae</taxon>
        <taxon>Rhizophagus</taxon>
    </lineage>
</organism>
<dbReference type="AlphaFoldDB" id="A0A2Z6RPV6"/>
<accession>A0A2Z6RPV6</accession>